<dbReference type="InterPro" id="IPR008538">
    <property type="entry name" value="Uma2"/>
</dbReference>
<evidence type="ECO:0000256" key="1">
    <source>
        <dbReference type="SAM" id="MobiDB-lite"/>
    </source>
</evidence>
<dbReference type="PANTHER" id="PTHR33352">
    <property type="entry name" value="SLR1095 PROTEIN"/>
    <property type="match status" value="1"/>
</dbReference>
<feature type="domain" description="Putative restriction endonuclease" evidence="2">
    <location>
        <begin position="24"/>
        <end position="176"/>
    </location>
</feature>
<accession>A0ABT4ZVG5</accession>
<keyword evidence="3" id="KW-0378">Hydrolase</keyword>
<feature type="region of interest" description="Disordered" evidence="1">
    <location>
        <begin position="230"/>
        <end position="260"/>
    </location>
</feature>
<dbReference type="RefSeq" id="WP_096568129.1">
    <property type="nucleotide sequence ID" value="NZ_JAQMTI010000246.1"/>
</dbReference>
<dbReference type="EMBL" id="JAQMTI010000246">
    <property type="protein sequence ID" value="MDB9443405.1"/>
    <property type="molecule type" value="Genomic_DNA"/>
</dbReference>
<name>A0ABT4ZVG5_9CYAN</name>
<keyword evidence="4" id="KW-1185">Reference proteome</keyword>
<dbReference type="GO" id="GO:0004519">
    <property type="term" value="F:endonuclease activity"/>
    <property type="evidence" value="ECO:0007669"/>
    <property type="project" value="UniProtKB-KW"/>
</dbReference>
<feature type="compositionally biased region" description="Basic and acidic residues" evidence="1">
    <location>
        <begin position="230"/>
        <end position="251"/>
    </location>
</feature>
<comment type="caution">
    <text evidence="3">The sequence shown here is derived from an EMBL/GenBank/DDBJ whole genome shotgun (WGS) entry which is preliminary data.</text>
</comment>
<organism evidence="3 4">
    <name type="scientific">Sphaerospermopsis kisseleviana CS-549</name>
    <dbReference type="NCBI Taxonomy" id="3021783"/>
    <lineage>
        <taxon>Bacteria</taxon>
        <taxon>Bacillati</taxon>
        <taxon>Cyanobacteriota</taxon>
        <taxon>Cyanophyceae</taxon>
        <taxon>Nostocales</taxon>
        <taxon>Aphanizomenonaceae</taxon>
        <taxon>Sphaerospermopsis</taxon>
        <taxon>Sphaerospermopsis kisseleviana</taxon>
    </lineage>
</organism>
<dbReference type="Pfam" id="PF05685">
    <property type="entry name" value="Uma2"/>
    <property type="match status" value="1"/>
</dbReference>
<gene>
    <name evidence="3" type="ORF">PN497_18865</name>
</gene>
<evidence type="ECO:0000313" key="3">
    <source>
        <dbReference type="EMBL" id="MDB9443405.1"/>
    </source>
</evidence>
<protein>
    <submittedName>
        <fullName evidence="3">Uma2 family endonuclease</fullName>
    </submittedName>
</protein>
<dbReference type="Proteomes" id="UP001211711">
    <property type="component" value="Unassembled WGS sequence"/>
</dbReference>
<evidence type="ECO:0000259" key="2">
    <source>
        <dbReference type="Pfam" id="PF05685"/>
    </source>
</evidence>
<dbReference type="PANTHER" id="PTHR33352:SF3">
    <property type="entry name" value="SLR1612 PROTEIN"/>
    <property type="match status" value="1"/>
</dbReference>
<sequence>MYQTDPPLSPKETLPTMYDLPSEDPEEKGLPDQFHLLQPQLLSETFTPGNYKMEEIFTGSDINLYYDSRHTLCYKRPDWFAALGVPYLYGEQQDLRLSYVVWQEGVNPHIVVELLSPGTEKEDLGQTLRDVEKPPGKWEIYEQILRVPYYAIFDRYQSEFRMFQLNGVHEVSLKENRYTEATLTDNRFWIPSIELGLGVWEGSYKNVNMPWLRWYDKDGNWVLTPTEFERQRADQERQRAEQERQKTEMIEPQRTQRTQR</sequence>
<evidence type="ECO:0000313" key="4">
    <source>
        <dbReference type="Proteomes" id="UP001211711"/>
    </source>
</evidence>
<reference evidence="3 4" key="1">
    <citation type="submission" date="2023-01" db="EMBL/GenBank/DDBJ databases">
        <title>Genomes from the Australian National Cyanobacteria Reference Collection.</title>
        <authorList>
            <person name="Willis A."/>
            <person name="Lee E.M.F."/>
        </authorList>
    </citation>
    <scope>NUCLEOTIDE SEQUENCE [LARGE SCALE GENOMIC DNA]</scope>
    <source>
        <strain evidence="3 4">CS-549</strain>
    </source>
</reference>
<proteinExistence type="predicted"/>
<feature type="region of interest" description="Disordered" evidence="1">
    <location>
        <begin position="1"/>
        <end position="30"/>
    </location>
</feature>
<keyword evidence="3" id="KW-0255">Endonuclease</keyword>
<keyword evidence="3" id="KW-0540">Nuclease</keyword>